<dbReference type="Proteomes" id="UP000255036">
    <property type="component" value="Unassembled WGS sequence"/>
</dbReference>
<comment type="caution">
    <text evidence="1">The sequence shown here is derived from an EMBL/GenBank/DDBJ whole genome shotgun (WGS) entry which is preliminary data.</text>
</comment>
<keyword evidence="2" id="KW-1185">Reference proteome</keyword>
<accession>A0A371AZG3</accession>
<organism evidence="1 2">
    <name type="scientific">Anaerosacchariphilus polymeriproducens</name>
    <dbReference type="NCBI Taxonomy" id="1812858"/>
    <lineage>
        <taxon>Bacteria</taxon>
        <taxon>Bacillati</taxon>
        <taxon>Bacillota</taxon>
        <taxon>Clostridia</taxon>
        <taxon>Lachnospirales</taxon>
        <taxon>Lachnospiraceae</taxon>
        <taxon>Anaerosacchariphilus</taxon>
    </lineage>
</organism>
<dbReference type="OrthoDB" id="9777619at2"/>
<dbReference type="InterPro" id="IPR016195">
    <property type="entry name" value="Pol/histidinol_Pase-like"/>
</dbReference>
<dbReference type="RefSeq" id="WP_115480430.1">
    <property type="nucleotide sequence ID" value="NZ_QRCT01000009.1"/>
</dbReference>
<proteinExistence type="predicted"/>
<dbReference type="SUPFAM" id="SSF89550">
    <property type="entry name" value="PHP domain-like"/>
    <property type="match status" value="1"/>
</dbReference>
<dbReference type="AlphaFoldDB" id="A0A371AZG3"/>
<dbReference type="Pfam" id="PF13263">
    <property type="entry name" value="PHP_C"/>
    <property type="match status" value="1"/>
</dbReference>
<dbReference type="EMBL" id="QRCT01000009">
    <property type="protein sequence ID" value="RDU24946.1"/>
    <property type="molecule type" value="Genomic_DNA"/>
</dbReference>
<evidence type="ECO:0000313" key="2">
    <source>
        <dbReference type="Proteomes" id="UP000255036"/>
    </source>
</evidence>
<gene>
    <name evidence="1" type="ORF">DWV06_01585</name>
</gene>
<name>A0A371AZG3_9FIRM</name>
<evidence type="ECO:0008006" key="3">
    <source>
        <dbReference type="Google" id="ProtNLM"/>
    </source>
</evidence>
<protein>
    <recommendedName>
        <fullName evidence="3">PHP domain-containing protein</fullName>
    </recommendedName>
</protein>
<dbReference type="Gene3D" id="3.20.20.140">
    <property type="entry name" value="Metal-dependent hydrolases"/>
    <property type="match status" value="1"/>
</dbReference>
<sequence>MFIDFHTHAKLAKKLPFSTIYTDWLLNEANNAGLDVICVTEHFNTLHFEEMYRYICSISKREGDTLKMKNGLSLFMGMETDIAEGGHILSIGTLESILELNNRLEPFKEKDKYLPFSDLMKLFREYSVLVGAAHPFREGSNIPELPLEQLSKLDFLDLNGKDIALDRQRTEQLTDKLAKQIDRPVVAGSDTHQAVQFGCIVNKFEKNCITLKDLKQEIIAGNYEIQVRSNASLLVNTAGLLKRTLKEIYALGGDYVSALVGTKNV</sequence>
<reference evidence="1 2" key="1">
    <citation type="submission" date="2018-07" db="EMBL/GenBank/DDBJ databases">
        <title>Anaerosacharophilus polymeroproducens gen. nov. sp. nov., an anaerobic bacterium isolated from salt field.</title>
        <authorList>
            <person name="Kim W."/>
            <person name="Yang S.-H."/>
            <person name="Oh J."/>
            <person name="Lee J.-H."/>
            <person name="Kwon K.K."/>
        </authorList>
    </citation>
    <scope>NUCLEOTIDE SEQUENCE [LARGE SCALE GENOMIC DNA]</scope>
    <source>
        <strain evidence="1 2">MCWD5</strain>
    </source>
</reference>
<evidence type="ECO:0000313" key="1">
    <source>
        <dbReference type="EMBL" id="RDU24946.1"/>
    </source>
</evidence>